<dbReference type="OrthoDB" id="166257at2157"/>
<dbReference type="EMBL" id="CP003929">
    <property type="protein sequence ID" value="AGB37751.1"/>
    <property type="molecule type" value="Genomic_DNA"/>
</dbReference>
<name>L0JYB4_9EURY</name>
<reference evidence="1 2" key="1">
    <citation type="submission" date="2012-11" db="EMBL/GenBank/DDBJ databases">
        <title>FINISHED of Natronococcus occultus SP4, DSM 3396.</title>
        <authorList>
            <consortium name="DOE Joint Genome Institute"/>
            <person name="Eisen J."/>
            <person name="Huntemann M."/>
            <person name="Wei C.-L."/>
            <person name="Han J."/>
            <person name="Detter J.C."/>
            <person name="Han C."/>
            <person name="Tapia R."/>
            <person name="Chen A."/>
            <person name="Kyrpides N."/>
            <person name="Mavromatis K."/>
            <person name="Markowitz V."/>
            <person name="Szeto E."/>
            <person name="Ivanova N."/>
            <person name="Mikhailova N."/>
            <person name="Ovchinnikova G."/>
            <person name="Pagani I."/>
            <person name="Pati A."/>
            <person name="Goodwin L."/>
            <person name="Nordberg H.P."/>
            <person name="Cantor M.N."/>
            <person name="Hua S.X."/>
            <person name="Woyke T."/>
            <person name="Eisen J."/>
            <person name="Klenk H.-P."/>
            <person name="Klenk H.-P."/>
        </authorList>
    </citation>
    <scope>NUCLEOTIDE SEQUENCE [LARGE SCALE GENOMIC DNA]</scope>
    <source>
        <strain evidence="1 2">SP4</strain>
    </source>
</reference>
<accession>L0JYB4</accession>
<gene>
    <name evidence="1" type="ORF">Natoc_1961</name>
</gene>
<evidence type="ECO:0000313" key="1">
    <source>
        <dbReference type="EMBL" id="AGB37751.1"/>
    </source>
</evidence>
<dbReference type="HOGENOM" id="CLU_157003_0_0_2"/>
<dbReference type="GeneID" id="14405045"/>
<sequence>MATRNSPSVDDAAVELPPAIPLDVPRLTRLSWELGSRVLEDEAARLQSTWEDTETPWKLSIFRATDATVVLKVRTPVGRERFYGAAELDLEAAVATLETAPSWRRVD</sequence>
<dbReference type="AlphaFoldDB" id="L0JYB4"/>
<dbReference type="STRING" id="694430.Natoc_1961"/>
<organism evidence="1 2">
    <name type="scientific">Natronococcus occultus SP4</name>
    <dbReference type="NCBI Taxonomy" id="694430"/>
    <lineage>
        <taxon>Archaea</taxon>
        <taxon>Methanobacteriati</taxon>
        <taxon>Methanobacteriota</taxon>
        <taxon>Stenosarchaea group</taxon>
        <taxon>Halobacteria</taxon>
        <taxon>Halobacteriales</taxon>
        <taxon>Natrialbaceae</taxon>
        <taxon>Natronococcus</taxon>
    </lineage>
</organism>
<proteinExistence type="predicted"/>
<dbReference type="Proteomes" id="UP000010878">
    <property type="component" value="Chromosome"/>
</dbReference>
<dbReference type="RefSeq" id="WP_015321195.1">
    <property type="nucleotide sequence ID" value="NC_019974.1"/>
</dbReference>
<dbReference type="KEGG" id="nou:Natoc_1961"/>
<protein>
    <submittedName>
        <fullName evidence="1">Uncharacterized protein</fullName>
    </submittedName>
</protein>
<evidence type="ECO:0000313" key="2">
    <source>
        <dbReference type="Proteomes" id="UP000010878"/>
    </source>
</evidence>
<dbReference type="eggNOG" id="arCOG06389">
    <property type="taxonomic scope" value="Archaea"/>
</dbReference>
<keyword evidence="2" id="KW-1185">Reference proteome</keyword>